<sequence length="344" mass="39874">NYQVLHDDPIGRGVKIRDKFMEFHSKHYSANRMKLVVLGRESLDELESWVQELFSEVHNKNLPQNRWDDAPPLSTNELGTQIFAKPVMDSRMLDLYFPYQDEEDLYESQPGRYFSHLIGHEGPGSILAYIKSKGWANGLGAGPMPLCPGSAFFTISVRLTEDGLKNYKEIVKVIFQYIAMIRETPPQEWVVDEIKKMSEVEFRFKQKSPADRTTSGLSGVMQKPLPREWLLSGQSLIRKFNPDAISNGLSYLRPDNFRMTIVSQEFPGDWPEREKWYGTEYKYERIPKDFRDELTKVGRASAAERPAELHMPHKNEFIPSRFDVEKRETAEPLVTPLLIRNDEN</sequence>
<evidence type="ECO:0000259" key="3">
    <source>
        <dbReference type="Pfam" id="PF16187"/>
    </source>
</evidence>
<feature type="non-terminal residue" evidence="4">
    <location>
        <position position="344"/>
    </location>
</feature>
<organism evidence="4 5">
    <name type="scientific">Cryomyces antarcticus</name>
    <dbReference type="NCBI Taxonomy" id="329879"/>
    <lineage>
        <taxon>Eukaryota</taxon>
        <taxon>Fungi</taxon>
        <taxon>Dikarya</taxon>
        <taxon>Ascomycota</taxon>
        <taxon>Pezizomycotina</taxon>
        <taxon>Dothideomycetes</taxon>
        <taxon>Dothideomycetes incertae sedis</taxon>
        <taxon>Cryomyces</taxon>
    </lineage>
</organism>
<evidence type="ECO:0000259" key="2">
    <source>
        <dbReference type="Pfam" id="PF05193"/>
    </source>
</evidence>
<evidence type="ECO:0000313" key="4">
    <source>
        <dbReference type="EMBL" id="KAK5247817.1"/>
    </source>
</evidence>
<keyword evidence="5" id="KW-1185">Reference proteome</keyword>
<feature type="domain" description="Peptidase M16 C-terminal" evidence="2">
    <location>
        <begin position="17"/>
        <end position="196"/>
    </location>
</feature>
<keyword evidence="4" id="KW-0378">Hydrolase</keyword>
<dbReference type="Pfam" id="PF16187">
    <property type="entry name" value="Peptidase_M16_M"/>
    <property type="match status" value="1"/>
</dbReference>
<dbReference type="InterPro" id="IPR011249">
    <property type="entry name" value="Metalloenz_LuxS/M16"/>
</dbReference>
<comment type="caution">
    <text evidence="4">The sequence shown here is derived from an EMBL/GenBank/DDBJ whole genome shotgun (WGS) entry which is preliminary data.</text>
</comment>
<gene>
    <name evidence="4" type="primary">STE23_1</name>
    <name evidence="4" type="ORF">LTR16_006634</name>
</gene>
<dbReference type="SUPFAM" id="SSF63411">
    <property type="entry name" value="LuxS/MPP-like metallohydrolase"/>
    <property type="match status" value="2"/>
</dbReference>
<reference evidence="4 5" key="1">
    <citation type="submission" date="2023-08" db="EMBL/GenBank/DDBJ databases">
        <title>Black Yeasts Isolated from many extreme environments.</title>
        <authorList>
            <person name="Coleine C."/>
            <person name="Stajich J.E."/>
            <person name="Selbmann L."/>
        </authorList>
    </citation>
    <scope>NUCLEOTIDE SEQUENCE [LARGE SCALE GENOMIC DNA]</scope>
    <source>
        <strain evidence="4 5">CCFEE 536</strain>
    </source>
</reference>
<evidence type="ECO:0000313" key="5">
    <source>
        <dbReference type="Proteomes" id="UP001357485"/>
    </source>
</evidence>
<proteinExistence type="predicted"/>
<dbReference type="Pfam" id="PF05193">
    <property type="entry name" value="Peptidase_M16_C"/>
    <property type="match status" value="1"/>
</dbReference>
<dbReference type="PANTHER" id="PTHR43690:SF18">
    <property type="entry name" value="INSULIN-DEGRADING ENZYME-RELATED"/>
    <property type="match status" value="1"/>
</dbReference>
<feature type="domain" description="Peptidase M16 middle/third" evidence="3">
    <location>
        <begin position="202"/>
        <end position="343"/>
    </location>
</feature>
<dbReference type="InterPro" id="IPR007863">
    <property type="entry name" value="Peptidase_M16_C"/>
</dbReference>
<evidence type="ECO:0000256" key="1">
    <source>
        <dbReference type="ARBA" id="ARBA00022723"/>
    </source>
</evidence>
<dbReference type="InterPro" id="IPR032632">
    <property type="entry name" value="Peptidase_M16_M"/>
</dbReference>
<name>A0ABR0LVV2_9PEZI</name>
<dbReference type="InterPro" id="IPR050626">
    <property type="entry name" value="Peptidase_M16"/>
</dbReference>
<dbReference type="Proteomes" id="UP001357485">
    <property type="component" value="Unassembled WGS sequence"/>
</dbReference>
<dbReference type="EMBL" id="JAVRRA010009483">
    <property type="protein sequence ID" value="KAK5247817.1"/>
    <property type="molecule type" value="Genomic_DNA"/>
</dbReference>
<keyword evidence="4" id="KW-0482">Metalloprotease</keyword>
<dbReference type="Gene3D" id="3.30.830.10">
    <property type="entry name" value="Metalloenzyme, LuxS/M16 peptidase-like"/>
    <property type="match status" value="2"/>
</dbReference>
<keyword evidence="4" id="KW-0645">Protease</keyword>
<protein>
    <submittedName>
        <fullName evidence="4">Metalloprotease</fullName>
        <ecNumber evidence="4">3.4.24.56</ecNumber>
    </submittedName>
</protein>
<dbReference type="EC" id="3.4.24.56" evidence="4"/>
<dbReference type="GO" id="GO:0004222">
    <property type="term" value="F:metalloendopeptidase activity"/>
    <property type="evidence" value="ECO:0007669"/>
    <property type="project" value="UniProtKB-EC"/>
</dbReference>
<accession>A0ABR0LVV2</accession>
<feature type="non-terminal residue" evidence="4">
    <location>
        <position position="1"/>
    </location>
</feature>
<keyword evidence="1" id="KW-0479">Metal-binding</keyword>
<dbReference type="PANTHER" id="PTHR43690">
    <property type="entry name" value="NARDILYSIN"/>
    <property type="match status" value="1"/>
</dbReference>